<gene>
    <name evidence="5" type="ORF">Tci_064955</name>
</gene>
<evidence type="ECO:0000259" key="3">
    <source>
        <dbReference type="PROSITE" id="PS50158"/>
    </source>
</evidence>
<keyword evidence="1" id="KW-0479">Metal-binding</keyword>
<dbReference type="Pfam" id="PF14223">
    <property type="entry name" value="Retrotran_gag_2"/>
    <property type="match status" value="1"/>
</dbReference>
<feature type="region of interest" description="Disordered" evidence="2">
    <location>
        <begin position="476"/>
        <end position="536"/>
    </location>
</feature>
<keyword evidence="1" id="KW-0863">Zinc-finger</keyword>
<dbReference type="GO" id="GO:0003676">
    <property type="term" value="F:nucleic acid binding"/>
    <property type="evidence" value="ECO:0007669"/>
    <property type="project" value="InterPro"/>
</dbReference>
<organism evidence="5">
    <name type="scientific">Tanacetum cinerariifolium</name>
    <name type="common">Dalmatian daisy</name>
    <name type="synonym">Chrysanthemum cinerariifolium</name>
    <dbReference type="NCBI Taxonomy" id="118510"/>
    <lineage>
        <taxon>Eukaryota</taxon>
        <taxon>Viridiplantae</taxon>
        <taxon>Streptophyta</taxon>
        <taxon>Embryophyta</taxon>
        <taxon>Tracheophyta</taxon>
        <taxon>Spermatophyta</taxon>
        <taxon>Magnoliopsida</taxon>
        <taxon>eudicotyledons</taxon>
        <taxon>Gunneridae</taxon>
        <taxon>Pentapetalae</taxon>
        <taxon>asterids</taxon>
        <taxon>campanulids</taxon>
        <taxon>Asterales</taxon>
        <taxon>Asteraceae</taxon>
        <taxon>Asteroideae</taxon>
        <taxon>Anthemideae</taxon>
        <taxon>Anthemidinae</taxon>
        <taxon>Tanacetum</taxon>
    </lineage>
</organism>
<dbReference type="SMART" id="SM00343">
    <property type="entry name" value="ZnF_C2HC"/>
    <property type="match status" value="1"/>
</dbReference>
<dbReference type="CDD" id="cd09272">
    <property type="entry name" value="RNase_HI_RT_Ty1"/>
    <property type="match status" value="1"/>
</dbReference>
<protein>
    <submittedName>
        <fullName evidence="5">Uncharacterized mitochondrial protein AtMg00810-like</fullName>
    </submittedName>
</protein>
<dbReference type="GO" id="GO:0015074">
    <property type="term" value="P:DNA integration"/>
    <property type="evidence" value="ECO:0007669"/>
    <property type="project" value="InterPro"/>
</dbReference>
<dbReference type="Pfam" id="PF13976">
    <property type="entry name" value="gag_pre-integrs"/>
    <property type="match status" value="1"/>
</dbReference>
<dbReference type="SUPFAM" id="SSF57756">
    <property type="entry name" value="Retrovirus zinc finger-like domains"/>
    <property type="match status" value="1"/>
</dbReference>
<evidence type="ECO:0000256" key="2">
    <source>
        <dbReference type="SAM" id="MobiDB-lite"/>
    </source>
</evidence>
<dbReference type="Gene3D" id="4.10.60.10">
    <property type="entry name" value="Zinc finger, CCHC-type"/>
    <property type="match status" value="1"/>
</dbReference>
<feature type="region of interest" description="Disordered" evidence="2">
    <location>
        <begin position="1"/>
        <end position="25"/>
    </location>
</feature>
<dbReference type="PANTHER" id="PTHR11439">
    <property type="entry name" value="GAG-POL-RELATED RETROTRANSPOSON"/>
    <property type="match status" value="1"/>
</dbReference>
<name>A0A6L2P516_TANCI</name>
<keyword evidence="1" id="KW-0862">Zinc</keyword>
<dbReference type="InterPro" id="IPR001878">
    <property type="entry name" value="Znf_CCHC"/>
</dbReference>
<dbReference type="InterPro" id="IPR001584">
    <property type="entry name" value="Integrase_cat-core"/>
</dbReference>
<dbReference type="SUPFAM" id="SSF53098">
    <property type="entry name" value="Ribonuclease H-like"/>
    <property type="match status" value="1"/>
</dbReference>
<dbReference type="InterPro" id="IPR054722">
    <property type="entry name" value="PolX-like_BBD"/>
</dbReference>
<dbReference type="Pfam" id="PF22936">
    <property type="entry name" value="Pol_BBD"/>
    <property type="match status" value="1"/>
</dbReference>
<dbReference type="PROSITE" id="PS50158">
    <property type="entry name" value="ZF_CCHC"/>
    <property type="match status" value="1"/>
</dbReference>
<dbReference type="InterPro" id="IPR036875">
    <property type="entry name" value="Znf_CCHC_sf"/>
</dbReference>
<feature type="domain" description="CCHC-type" evidence="3">
    <location>
        <begin position="325"/>
        <end position="340"/>
    </location>
</feature>
<comment type="caution">
    <text evidence="5">The sequence shown here is derived from an EMBL/GenBank/DDBJ whole genome shotgun (WGS) entry which is preliminary data.</text>
</comment>
<evidence type="ECO:0000313" key="5">
    <source>
        <dbReference type="EMBL" id="GEU92977.1"/>
    </source>
</evidence>
<dbReference type="GO" id="GO:0008270">
    <property type="term" value="F:zinc ion binding"/>
    <property type="evidence" value="ECO:0007669"/>
    <property type="project" value="UniProtKB-KW"/>
</dbReference>
<dbReference type="InterPro" id="IPR012337">
    <property type="entry name" value="RNaseH-like_sf"/>
</dbReference>
<dbReference type="InterPro" id="IPR025724">
    <property type="entry name" value="GAG-pre-integrase_dom"/>
</dbReference>
<dbReference type="PANTHER" id="PTHR11439:SF495">
    <property type="entry name" value="REVERSE TRANSCRIPTASE, RNA-DEPENDENT DNA POLYMERASE-RELATED"/>
    <property type="match status" value="1"/>
</dbReference>
<feature type="region of interest" description="Disordered" evidence="2">
    <location>
        <begin position="402"/>
        <end position="421"/>
    </location>
</feature>
<dbReference type="EMBL" id="BKCJ010010750">
    <property type="protein sequence ID" value="GEU92977.1"/>
    <property type="molecule type" value="Genomic_DNA"/>
</dbReference>
<reference evidence="5" key="1">
    <citation type="journal article" date="2019" name="Sci. Rep.">
        <title>Draft genome of Tanacetum cinerariifolium, the natural source of mosquito coil.</title>
        <authorList>
            <person name="Yamashiro T."/>
            <person name="Shiraishi A."/>
            <person name="Satake H."/>
            <person name="Nakayama K."/>
        </authorList>
    </citation>
    <scope>NUCLEOTIDE SEQUENCE</scope>
</reference>
<dbReference type="Gene3D" id="3.30.420.10">
    <property type="entry name" value="Ribonuclease H-like superfamily/Ribonuclease H"/>
    <property type="match status" value="1"/>
</dbReference>
<evidence type="ECO:0000259" key="4">
    <source>
        <dbReference type="PROSITE" id="PS50994"/>
    </source>
</evidence>
<evidence type="ECO:0000256" key="1">
    <source>
        <dbReference type="PROSITE-ProRule" id="PRU00047"/>
    </source>
</evidence>
<feature type="domain" description="Integrase catalytic" evidence="4">
    <location>
        <begin position="731"/>
        <end position="900"/>
    </location>
</feature>
<feature type="compositionally biased region" description="Basic and acidic residues" evidence="2">
    <location>
        <begin position="402"/>
        <end position="420"/>
    </location>
</feature>
<dbReference type="InterPro" id="IPR036397">
    <property type="entry name" value="RNaseH_sf"/>
</dbReference>
<sequence>MSGTIHHILPPLETNTGSPSNPNVNKVNMMPNIDTTNTSPTINIFQSVIDDDLLLPQLLGSKGGSHIINVLTFDKDDFTSWKIRFSVFLDGLEPYLIKTLEDGPFVPMSNLSAPANQLPKRQNQWSNAESHLDNQDKRLKSIIIGCLTNDVMKSVIKYKIAKEMWTEFCLAYEGPSDTKDTKIGVLRLKFNAFKALEGEKFNGTYSRLKCLLNDFKNNGVIISQSKVNATFVNILPRKWLSMNQTQRANNSIKNDSLAALYGKYHYEEGLIDDVEEDNRTSNEFMADLNVEYHERALLANQKRFYKRSGRVGSARKPVDKSKKTCFACGKPSHFQKNCPSNKTSTPSYLSSNVSLNKPKPYTPSFTPNIPQNSSIHQKDYKGKYKGLKAKMVVLSQRIDELTKGKNDKGNGDKGKSDKGLVAESFDWDDESVSSEDKRTTKFKAFMAIAEDEPSRNNLVNKFNGLKQDLALHKSKLSLGGKGRRKENNSKEVPFTKVDVSTSEPVPMITSDSKDDSDNQVPLPPLPKLTGAEPSGTSKSLISLSGLTANMANLTLNIASKRIKNSSDKVSQAYVIKKKTEPKHSAVQNSCPDKNALPSTEQLLLTLMKEVKDSVCSRYMTGVKQYLHRYSKESGLKVVFKDNSSGDTKGYGSANYNGITFIKVAYVNGLKQYLISISKLCDANFKVLFIMTQGTIFNEKDKVVLIASRRRGVYVIDMSSYNTDSNACFYVKASLSFNWLWHTRLSHLNFKTINNLLKYNLVSGLPSLTFSKDKKCSACEKGKHHRATFKTKRQMENLNDTKVKQLRSDNGTEFRNHTLEAFCDEKDISQNFSSPCTSEQNGVAERRNKTLIEVTRTMLNSGSLPKQFWGEAVNEIKNGRNFDVTFSEDDETILQTSTEGDAINFIEVDSFPDEEFSEPRTSDTLCIANTEYFPYVPTFDRLSIINHLSPEPIITSSPMISSTSEDSSIPNIEDVVLALDEAVHPELAATFESTNLQKDDRDEPINDHPLLQVNSPLADSISGPHVPQDRWSREKHIELVNIIGKPLAGPGESGVSVNKTQFKGMIRYQANPKESHLVSMKRIFRYLKGTPNLGLWYPKGSGFNLKAYSDSDYVSCNHDRKSTSGGCQILEGKLVCWSAKKQIFVAMSSAEAEYVVVARCCAQVLWIKSQLADYDVLYDKGEHSKVKENAAIPDTSQGEHKSDNANISSANEETTLVIHQTANLKTNKDGTDYDELDKDPMSKKFKIMTLIPDFPTPTPLCSIHPKHMMKPAPQEESVQEFTHKLFQTTSLSFSLAPLKEPSPPRDPAKGKGVDIEELVNVLVPFME</sequence>
<dbReference type="PROSITE" id="PS50994">
    <property type="entry name" value="INTEGRASE"/>
    <property type="match status" value="1"/>
</dbReference>
<accession>A0A6L2P516</accession>
<proteinExistence type="predicted"/>